<sequence>MTGLAAALALLAAVLFAVASAVQQRSAADVPDADARGARLVLALARNPRWWAGTLSDTAGFAAQAAALGLGSLLLVQPLLVTTLLVALPLGARWGGRRLHRSDWVWAALLVLALAVFAVVGEPTAGVDRAGWRSWLPAWIVLGLLVGGCLAGAAVRRGTARAVLLAVAAGVAYGVGAALTKGVVSRLDDGLLALLTGWETWLLAVALAGGTLLQQSAYQAGALEASLPAVTVGEPVVAVALGMGVLGERLQADGAEWALIGVLVVVMAAATVALARAAARDGALVPAG</sequence>
<keyword evidence="1" id="KW-1133">Transmembrane helix</keyword>
<keyword evidence="1" id="KW-0472">Membrane</keyword>
<evidence type="ECO:0000256" key="2">
    <source>
        <dbReference type="SAM" id="SignalP"/>
    </source>
</evidence>
<evidence type="ECO:0000256" key="1">
    <source>
        <dbReference type="SAM" id="Phobius"/>
    </source>
</evidence>
<feature type="transmembrane region" description="Helical" evidence="1">
    <location>
        <begin position="257"/>
        <end position="279"/>
    </location>
</feature>
<feature type="transmembrane region" description="Helical" evidence="1">
    <location>
        <begin position="104"/>
        <end position="121"/>
    </location>
</feature>
<keyword evidence="2" id="KW-0732">Signal</keyword>
<evidence type="ECO:0008006" key="5">
    <source>
        <dbReference type="Google" id="ProtNLM"/>
    </source>
</evidence>
<dbReference type="AlphaFoldDB" id="A0A1M7SBL3"/>
<organism evidence="3 4">
    <name type="scientific">Geodermatophilus obscurus</name>
    <dbReference type="NCBI Taxonomy" id="1861"/>
    <lineage>
        <taxon>Bacteria</taxon>
        <taxon>Bacillati</taxon>
        <taxon>Actinomycetota</taxon>
        <taxon>Actinomycetes</taxon>
        <taxon>Geodermatophilales</taxon>
        <taxon>Geodermatophilaceae</taxon>
        <taxon>Geodermatophilus</taxon>
    </lineage>
</organism>
<reference evidence="3 4" key="1">
    <citation type="submission" date="2016-12" db="EMBL/GenBank/DDBJ databases">
        <authorList>
            <person name="Song W.-J."/>
            <person name="Kurnit D.M."/>
        </authorList>
    </citation>
    <scope>NUCLEOTIDE SEQUENCE [LARGE SCALE GENOMIC DNA]</scope>
    <source>
        <strain evidence="3 4">DSM 43162</strain>
    </source>
</reference>
<evidence type="ECO:0000313" key="4">
    <source>
        <dbReference type="Proteomes" id="UP000184428"/>
    </source>
</evidence>
<feature type="transmembrane region" description="Helical" evidence="1">
    <location>
        <begin position="225"/>
        <end position="245"/>
    </location>
</feature>
<dbReference type="Proteomes" id="UP000184428">
    <property type="component" value="Unassembled WGS sequence"/>
</dbReference>
<evidence type="ECO:0000313" key="3">
    <source>
        <dbReference type="EMBL" id="SHN55642.1"/>
    </source>
</evidence>
<feature type="signal peptide" evidence="2">
    <location>
        <begin position="1"/>
        <end position="19"/>
    </location>
</feature>
<keyword evidence="1" id="KW-0812">Transmembrane</keyword>
<dbReference type="RefSeq" id="WP_072913710.1">
    <property type="nucleotide sequence ID" value="NZ_FRDM01000002.1"/>
</dbReference>
<name>A0A1M7SBL3_9ACTN</name>
<dbReference type="EMBL" id="FRDM01000002">
    <property type="protein sequence ID" value="SHN55642.1"/>
    <property type="molecule type" value="Genomic_DNA"/>
</dbReference>
<accession>A0A1M7SBL3</accession>
<dbReference type="NCBIfam" id="NF038012">
    <property type="entry name" value="DMT_1"/>
    <property type="match status" value="1"/>
</dbReference>
<feature type="transmembrane region" description="Helical" evidence="1">
    <location>
        <begin position="162"/>
        <end position="179"/>
    </location>
</feature>
<feature type="chain" id="PRO_5039229366" description="Integral membrane protein" evidence="2">
    <location>
        <begin position="20"/>
        <end position="288"/>
    </location>
</feature>
<protein>
    <recommendedName>
        <fullName evidence="5">Integral membrane protein</fullName>
    </recommendedName>
</protein>
<dbReference type="PANTHER" id="PTHR40761">
    <property type="entry name" value="CONSERVED INTEGRAL MEMBRANE ALANINE VALINE AND LEUCINE RICH PROTEIN-RELATED"/>
    <property type="match status" value="1"/>
</dbReference>
<dbReference type="PANTHER" id="PTHR40761:SF1">
    <property type="entry name" value="CONSERVED INTEGRAL MEMBRANE ALANINE VALINE AND LEUCINE RICH PROTEIN-RELATED"/>
    <property type="match status" value="1"/>
</dbReference>
<feature type="transmembrane region" description="Helical" evidence="1">
    <location>
        <begin position="65"/>
        <end position="92"/>
    </location>
</feature>
<proteinExistence type="predicted"/>
<feature type="transmembrane region" description="Helical" evidence="1">
    <location>
        <begin position="191"/>
        <end position="213"/>
    </location>
</feature>
<gene>
    <name evidence="3" type="ORF">SAMN05660350_00603</name>
</gene>
<feature type="transmembrane region" description="Helical" evidence="1">
    <location>
        <begin position="136"/>
        <end position="155"/>
    </location>
</feature>